<evidence type="ECO:0000256" key="5">
    <source>
        <dbReference type="SAM" id="Coils"/>
    </source>
</evidence>
<dbReference type="Pfam" id="PF01465">
    <property type="entry name" value="GRIP"/>
    <property type="match status" value="1"/>
</dbReference>
<feature type="coiled-coil region" evidence="5">
    <location>
        <begin position="152"/>
        <end position="361"/>
    </location>
</feature>
<evidence type="ECO:0000259" key="7">
    <source>
        <dbReference type="PROSITE" id="PS50913"/>
    </source>
</evidence>
<sequence>MENETPKAESSEASKSTSVASETPTKPEEKESLEERYNKFRIYAVKLRHKVSDLTEQLQKSEAEKNKIISDKEELQNRIIQISDNAKKLQTIQSEYDKVQDNLEQVKDENKKLSKNLESLCMDNSSLKETLYEKKDTITRLTTEVDRFTKEQSRLETLVKQCQDTIKELKDERKAEIMIREQKDKEYEEMKISLNLEKEAHKTTKAKLEATKQECNTKSVLSLELHNYEKSVEDLKTKLEDESSKRNNVQKTVDKHLETISNLERQISELKDTCLAKANQITVLGEKNEAIKQEMCEIKRKAEDEKKIMDKLNNELKILSQEKHELSTKINNLTSELDIAINDAKNQKRQFDGQIKTLESEVTRLNAVIVRGHQELEALHEEFTGYKLRAQSVLRTKQSQGKDGGRSIVEVEEELEHARTHAALLRDKLDSYTLQIENLRREIAVVEEERNHAIQNEQECNQKISMLRQELSSVTEQLRSSANKIQQMERQHKEEIDSIQTTHKHETFELEEKYRQEFQNMQMEKQKIILEGLNDTKINKNYSDKSVEHYSELEHDSRSSGIALLEREEGEGSESVDSSSSLVVNTEKHRKHPLMSLDELLNSPDDYHTTVMPPMSLTVDRQTYEVCERRVKHLTVLLADAERDIAKLTQLNQLLKEDIRTQQRSIEREKHGNNFEYLKNIVFKFITLKNGDERSHLIPVLNTILKLSPEETQKLNAVAGVSGRNWIPGIPIPGWNHY</sequence>
<accession>A0A6J0BK35</accession>
<evidence type="ECO:0000256" key="4">
    <source>
        <dbReference type="ARBA" id="ARBA00023054"/>
    </source>
</evidence>
<keyword evidence="2" id="KW-0963">Cytoplasm</keyword>
<dbReference type="SMART" id="SM00755">
    <property type="entry name" value="Grip"/>
    <property type="match status" value="1"/>
</dbReference>
<feature type="coiled-coil region" evidence="5">
    <location>
        <begin position="44"/>
        <end position="123"/>
    </location>
</feature>
<feature type="compositionally biased region" description="Low complexity" evidence="6">
    <location>
        <begin position="13"/>
        <end position="23"/>
    </location>
</feature>
<evidence type="ECO:0000256" key="1">
    <source>
        <dbReference type="ARBA" id="ARBA00004496"/>
    </source>
</evidence>
<evidence type="ECO:0000256" key="3">
    <source>
        <dbReference type="ARBA" id="ARBA00022553"/>
    </source>
</evidence>
<dbReference type="GO" id="GO:0005794">
    <property type="term" value="C:Golgi apparatus"/>
    <property type="evidence" value="ECO:0007669"/>
    <property type="project" value="TreeGrafter"/>
</dbReference>
<evidence type="ECO:0000313" key="8">
    <source>
        <dbReference type="Proteomes" id="UP000829291"/>
    </source>
</evidence>
<dbReference type="AlphaFoldDB" id="A0A6J0BK35"/>
<dbReference type="Gene3D" id="6.10.250.3110">
    <property type="match status" value="1"/>
</dbReference>
<feature type="coiled-coil region" evidence="5">
    <location>
        <begin position="624"/>
        <end position="665"/>
    </location>
</feature>
<dbReference type="Gene3D" id="1.10.287.1490">
    <property type="match status" value="1"/>
</dbReference>
<dbReference type="Gene3D" id="1.10.220.60">
    <property type="entry name" value="GRIP domain"/>
    <property type="match status" value="1"/>
</dbReference>
<evidence type="ECO:0000256" key="6">
    <source>
        <dbReference type="SAM" id="MobiDB-lite"/>
    </source>
</evidence>
<dbReference type="InterPro" id="IPR051841">
    <property type="entry name" value="MT-Golgi_org_protein"/>
</dbReference>
<dbReference type="PROSITE" id="PS50913">
    <property type="entry name" value="GRIP"/>
    <property type="match status" value="1"/>
</dbReference>
<dbReference type="SUPFAM" id="SSF90257">
    <property type="entry name" value="Myosin rod fragments"/>
    <property type="match status" value="1"/>
</dbReference>
<dbReference type="GeneID" id="107220496"/>
<protein>
    <submittedName>
        <fullName evidence="9">GRIP and coiled-coil domain-containing protein 2 isoform X1</fullName>
    </submittedName>
</protein>
<evidence type="ECO:0000256" key="2">
    <source>
        <dbReference type="ARBA" id="ARBA00022490"/>
    </source>
</evidence>
<name>A0A6J0BK35_NEOLC</name>
<proteinExistence type="predicted"/>
<organism evidence="9">
    <name type="scientific">Neodiprion lecontei</name>
    <name type="common">Redheaded pine sawfly</name>
    <dbReference type="NCBI Taxonomy" id="441921"/>
    <lineage>
        <taxon>Eukaryota</taxon>
        <taxon>Metazoa</taxon>
        <taxon>Ecdysozoa</taxon>
        <taxon>Arthropoda</taxon>
        <taxon>Hexapoda</taxon>
        <taxon>Insecta</taxon>
        <taxon>Pterygota</taxon>
        <taxon>Neoptera</taxon>
        <taxon>Endopterygota</taxon>
        <taxon>Hymenoptera</taxon>
        <taxon>Tenthredinoidea</taxon>
        <taxon>Diprionidae</taxon>
        <taxon>Diprioninae</taxon>
        <taxon>Neodiprion</taxon>
    </lineage>
</organism>
<dbReference type="Proteomes" id="UP000829291">
    <property type="component" value="Chromosome 4"/>
</dbReference>
<dbReference type="OrthoDB" id="1926336at2759"/>
<dbReference type="FunCoup" id="A0A6J0BK35">
    <property type="interactions" value="142"/>
</dbReference>
<gene>
    <name evidence="9" type="primary">LOC107220496</name>
</gene>
<evidence type="ECO:0000313" key="9">
    <source>
        <dbReference type="RefSeq" id="XP_015514597.1"/>
    </source>
</evidence>
<feature type="compositionally biased region" description="Low complexity" evidence="6">
    <location>
        <begin position="575"/>
        <end position="584"/>
    </location>
</feature>
<keyword evidence="4 5" id="KW-0175">Coiled coil</keyword>
<feature type="coiled-coil region" evidence="5">
    <location>
        <begin position="408"/>
        <end position="491"/>
    </location>
</feature>
<feature type="compositionally biased region" description="Basic and acidic residues" evidence="6">
    <location>
        <begin position="25"/>
        <end position="34"/>
    </location>
</feature>
<dbReference type="RefSeq" id="XP_015514597.1">
    <property type="nucleotide sequence ID" value="XM_015659111.2"/>
</dbReference>
<feature type="region of interest" description="Disordered" evidence="6">
    <location>
        <begin position="1"/>
        <end position="34"/>
    </location>
</feature>
<dbReference type="InterPro" id="IPR000237">
    <property type="entry name" value="GRIP_dom"/>
</dbReference>
<keyword evidence="8" id="KW-1185">Reference proteome</keyword>
<feature type="compositionally biased region" description="Basic and acidic residues" evidence="6">
    <location>
        <begin position="1"/>
        <end position="12"/>
    </location>
</feature>
<keyword evidence="3" id="KW-0597">Phosphoprotein</keyword>
<comment type="subcellular location">
    <subcellularLocation>
        <location evidence="1">Cytoplasm</location>
    </subcellularLocation>
</comment>
<feature type="domain" description="GRIP" evidence="7">
    <location>
        <begin position="668"/>
        <end position="718"/>
    </location>
</feature>
<dbReference type="KEGG" id="nlo:107220496"/>
<reference evidence="9" key="1">
    <citation type="submission" date="2025-08" db="UniProtKB">
        <authorList>
            <consortium name="RefSeq"/>
        </authorList>
    </citation>
    <scope>IDENTIFICATION</scope>
    <source>
        <tissue evidence="9">Thorax and Abdomen</tissue>
    </source>
</reference>
<dbReference type="InParanoid" id="A0A6J0BK35"/>
<dbReference type="PANTHER" id="PTHR18902:SF25">
    <property type="entry name" value="GRIP AND COILED-COIL DOMAIN-CONTAINING PROTEIN 2"/>
    <property type="match status" value="1"/>
</dbReference>
<dbReference type="PANTHER" id="PTHR18902">
    <property type="entry name" value="NUCLEAR MITOTIC APPARATUS PROTEIN 1-RELATED"/>
    <property type="match status" value="1"/>
</dbReference>
<feature type="region of interest" description="Disordered" evidence="6">
    <location>
        <begin position="566"/>
        <end position="588"/>
    </location>
</feature>